<proteinExistence type="inferred from homology"/>
<dbReference type="GO" id="GO:0016020">
    <property type="term" value="C:membrane"/>
    <property type="evidence" value="ECO:0007669"/>
    <property type="project" value="InterPro"/>
</dbReference>
<dbReference type="PRINTS" id="PR01805">
    <property type="entry name" value="VACJLIPOPROT"/>
</dbReference>
<dbReference type="GO" id="GO:0120010">
    <property type="term" value="P:intermembrane phospholipid transfer"/>
    <property type="evidence" value="ECO:0007669"/>
    <property type="project" value="TreeGrafter"/>
</dbReference>
<dbReference type="OrthoDB" id="9785326at2"/>
<keyword evidence="2 3" id="KW-0732">Signal</keyword>
<gene>
    <name evidence="4" type="primary">mlaA</name>
    <name evidence="4" type="ORF">POI8812_03041</name>
</gene>
<reference evidence="4 5" key="1">
    <citation type="submission" date="2018-03" db="EMBL/GenBank/DDBJ databases">
        <authorList>
            <person name="Keele B.F."/>
        </authorList>
    </citation>
    <scope>NUCLEOTIDE SEQUENCE [LARGE SCALE GENOMIC DNA]</scope>
    <source>
        <strain evidence="4 5">CeCT 8812</strain>
    </source>
</reference>
<dbReference type="InterPro" id="IPR007428">
    <property type="entry name" value="MlaA"/>
</dbReference>
<protein>
    <submittedName>
        <fullName evidence="4">Putative phospholipid-binding lipoprotein MlaA</fullName>
    </submittedName>
</protein>
<dbReference type="EMBL" id="OMKW01000004">
    <property type="protein sequence ID" value="SPF30699.1"/>
    <property type="molecule type" value="Genomic_DNA"/>
</dbReference>
<comment type="similarity">
    <text evidence="1">Belongs to the MlaA family.</text>
</comment>
<accession>A0A2R8AEN5</accession>
<dbReference type="PANTHER" id="PTHR30035">
    <property type="entry name" value="LIPOPROTEIN VACJ-RELATED"/>
    <property type="match status" value="1"/>
</dbReference>
<sequence>MSRIAKAPIALTLILPLVACAPAQNETALVADPLEGVNRVSHHINRGVDTVVISPLAHAFGALPSPVETGLENFAGNLALPSDMVNNALQADVEGFMSNFGRFALNSTLGVGGLLDIATEAGLDREEADFGQTLALWGAGEGAYLELPLLGPGTVRSHAGAVIDALSDPLNAGEEPDTGEARLAATGITILSTRDEQRAVIDRLLYQTEDSYAALRDTYIQNRRAQLGGTEARDDGFIDLYDEN</sequence>
<evidence type="ECO:0000313" key="4">
    <source>
        <dbReference type="EMBL" id="SPF30699.1"/>
    </source>
</evidence>
<evidence type="ECO:0000313" key="5">
    <source>
        <dbReference type="Proteomes" id="UP000244932"/>
    </source>
</evidence>
<name>A0A2R8AEN5_9RHOB</name>
<feature type="chain" id="PRO_5015320954" evidence="3">
    <location>
        <begin position="24"/>
        <end position="244"/>
    </location>
</feature>
<keyword evidence="5" id="KW-1185">Reference proteome</keyword>
<feature type="signal peptide" evidence="3">
    <location>
        <begin position="1"/>
        <end position="23"/>
    </location>
</feature>
<dbReference type="AlphaFoldDB" id="A0A2R8AEN5"/>
<dbReference type="RefSeq" id="WP_108783412.1">
    <property type="nucleotide sequence ID" value="NZ_OMKW01000004.1"/>
</dbReference>
<organism evidence="4 5">
    <name type="scientific">Pontivivens insulae</name>
    <dbReference type="NCBI Taxonomy" id="1639689"/>
    <lineage>
        <taxon>Bacteria</taxon>
        <taxon>Pseudomonadati</taxon>
        <taxon>Pseudomonadota</taxon>
        <taxon>Alphaproteobacteria</taxon>
        <taxon>Rhodobacterales</taxon>
        <taxon>Paracoccaceae</taxon>
        <taxon>Pontivivens</taxon>
    </lineage>
</organism>
<evidence type="ECO:0000256" key="2">
    <source>
        <dbReference type="ARBA" id="ARBA00022729"/>
    </source>
</evidence>
<evidence type="ECO:0000256" key="1">
    <source>
        <dbReference type="ARBA" id="ARBA00010634"/>
    </source>
</evidence>
<dbReference type="PANTHER" id="PTHR30035:SF3">
    <property type="entry name" value="INTERMEMBRANE PHOSPHOLIPID TRANSPORT SYSTEM LIPOPROTEIN MLAA"/>
    <property type="match status" value="1"/>
</dbReference>
<dbReference type="Pfam" id="PF04333">
    <property type="entry name" value="MlaA"/>
    <property type="match status" value="1"/>
</dbReference>
<dbReference type="Proteomes" id="UP000244932">
    <property type="component" value="Unassembled WGS sequence"/>
</dbReference>
<evidence type="ECO:0000256" key="3">
    <source>
        <dbReference type="SAM" id="SignalP"/>
    </source>
</evidence>
<keyword evidence="4" id="KW-0449">Lipoprotein</keyword>